<proteinExistence type="predicted"/>
<evidence type="ECO:0000313" key="2">
    <source>
        <dbReference type="EMBL" id="TKD09961.1"/>
    </source>
</evidence>
<dbReference type="OrthoDB" id="9780211at2"/>
<dbReference type="InterPro" id="IPR002589">
    <property type="entry name" value="Macro_dom"/>
</dbReference>
<dbReference type="AlphaFoldDB" id="A0A4U1JFC8"/>
<dbReference type="EMBL" id="SSMQ01000008">
    <property type="protein sequence ID" value="TKD09961.1"/>
    <property type="molecule type" value="Genomic_DNA"/>
</dbReference>
<dbReference type="SMART" id="SM00506">
    <property type="entry name" value="A1pp"/>
    <property type="match status" value="1"/>
</dbReference>
<dbReference type="Proteomes" id="UP000309215">
    <property type="component" value="Unassembled WGS sequence"/>
</dbReference>
<dbReference type="RefSeq" id="WP_136928760.1">
    <property type="nucleotide sequence ID" value="NZ_SSMQ01000008.1"/>
</dbReference>
<dbReference type="PROSITE" id="PS51154">
    <property type="entry name" value="MACRO"/>
    <property type="match status" value="1"/>
</dbReference>
<evidence type="ECO:0000259" key="1">
    <source>
        <dbReference type="PROSITE" id="PS51154"/>
    </source>
</evidence>
<organism evidence="2 3">
    <name type="scientific">Polyangium fumosum</name>
    <dbReference type="NCBI Taxonomy" id="889272"/>
    <lineage>
        <taxon>Bacteria</taxon>
        <taxon>Pseudomonadati</taxon>
        <taxon>Myxococcota</taxon>
        <taxon>Polyangia</taxon>
        <taxon>Polyangiales</taxon>
        <taxon>Polyangiaceae</taxon>
        <taxon>Polyangium</taxon>
    </lineage>
</organism>
<sequence length="212" mass="22890">MTLTLAIHLRSLSEPLVQAWREEFAGVPGVTVSYGDIFFDRPGPVTAKDPIDVHADAVVSPANSFGFMDGGIDAVYTHHLGPELEARLRATLATRFGGELPVGQAILVPTGHAAIPWCISAPTMRVPADVSDTVHAYLAMRAALLLVLSHNESAAEPIRSVLCPGLATGVGRMPPARCARQMREAWNQVIGRRPTLPYSLYEAMEEDSRLRA</sequence>
<keyword evidence="3" id="KW-1185">Reference proteome</keyword>
<protein>
    <submittedName>
        <fullName evidence="2">Appr-1-p processing protein</fullName>
    </submittedName>
</protein>
<dbReference type="InterPro" id="IPR043472">
    <property type="entry name" value="Macro_dom-like"/>
</dbReference>
<feature type="domain" description="Macro" evidence="1">
    <location>
        <begin position="17"/>
        <end position="212"/>
    </location>
</feature>
<comment type="caution">
    <text evidence="2">The sequence shown here is derived from an EMBL/GenBank/DDBJ whole genome shotgun (WGS) entry which is preliminary data.</text>
</comment>
<accession>A0A4U1JFC8</accession>
<dbReference type="Pfam" id="PF01661">
    <property type="entry name" value="Macro"/>
    <property type="match status" value="1"/>
</dbReference>
<evidence type="ECO:0000313" key="3">
    <source>
        <dbReference type="Proteomes" id="UP000309215"/>
    </source>
</evidence>
<dbReference type="Gene3D" id="3.40.220.10">
    <property type="entry name" value="Leucine Aminopeptidase, subunit E, domain 1"/>
    <property type="match status" value="1"/>
</dbReference>
<reference evidence="2 3" key="1">
    <citation type="submission" date="2019-04" db="EMBL/GenBank/DDBJ databases">
        <authorList>
            <person name="Li Y."/>
            <person name="Wang J."/>
        </authorList>
    </citation>
    <scope>NUCLEOTIDE SEQUENCE [LARGE SCALE GENOMIC DNA]</scope>
    <source>
        <strain evidence="2 3">DSM 14668</strain>
    </source>
</reference>
<name>A0A4U1JFC8_9BACT</name>
<dbReference type="SUPFAM" id="SSF52949">
    <property type="entry name" value="Macro domain-like"/>
    <property type="match status" value="1"/>
</dbReference>
<gene>
    <name evidence="2" type="ORF">E8A74_10145</name>
</gene>